<dbReference type="SUPFAM" id="SSF56300">
    <property type="entry name" value="Metallo-dependent phosphatases"/>
    <property type="match status" value="1"/>
</dbReference>
<keyword evidence="5" id="KW-0472">Membrane</keyword>
<dbReference type="GO" id="GO:0008758">
    <property type="term" value="F:UDP-2,3-diacylglucosamine hydrolase activity"/>
    <property type="evidence" value="ECO:0007669"/>
    <property type="project" value="TreeGrafter"/>
</dbReference>
<keyword evidence="3" id="KW-0479">Metal-binding</keyword>
<evidence type="ECO:0000313" key="9">
    <source>
        <dbReference type="Proteomes" id="UP000316778"/>
    </source>
</evidence>
<evidence type="ECO:0000313" key="8">
    <source>
        <dbReference type="EMBL" id="TWI91415.1"/>
    </source>
</evidence>
<dbReference type="EMBL" id="VLLG01000002">
    <property type="protein sequence ID" value="TWI91415.1"/>
    <property type="molecule type" value="Genomic_DNA"/>
</dbReference>
<comment type="caution">
    <text evidence="8">The sequence shown here is derived from an EMBL/GenBank/DDBJ whole genome shotgun (WGS) entry which is preliminary data.</text>
</comment>
<keyword evidence="6" id="KW-0464">Manganese</keyword>
<reference evidence="8 9" key="1">
    <citation type="journal article" date="2013" name="Stand. Genomic Sci.">
        <title>Genomic Encyclopedia of Type Strains, Phase I: The one thousand microbial genomes (KMG-I) project.</title>
        <authorList>
            <person name="Kyrpides N.C."/>
            <person name="Woyke T."/>
            <person name="Eisen J.A."/>
            <person name="Garrity G."/>
            <person name="Lilburn T.G."/>
            <person name="Beck B.J."/>
            <person name="Whitman W.B."/>
            <person name="Hugenholtz P."/>
            <person name="Klenk H.P."/>
        </authorList>
    </citation>
    <scope>NUCLEOTIDE SEQUENCE [LARGE SCALE GENOMIC DNA]</scope>
    <source>
        <strain evidence="8 9">DSM 13484</strain>
    </source>
</reference>
<proteinExistence type="predicted"/>
<organism evidence="8 9">
    <name type="scientific">Chitinophaga japonensis</name>
    <name type="common">Flexibacter japonensis</name>
    <dbReference type="NCBI Taxonomy" id="104662"/>
    <lineage>
        <taxon>Bacteria</taxon>
        <taxon>Pseudomonadati</taxon>
        <taxon>Bacteroidota</taxon>
        <taxon>Chitinophagia</taxon>
        <taxon>Chitinophagales</taxon>
        <taxon>Chitinophagaceae</taxon>
        <taxon>Chitinophaga</taxon>
    </lineage>
</organism>
<feature type="domain" description="Calcineurin-like phosphoesterase" evidence="7">
    <location>
        <begin position="11"/>
        <end position="216"/>
    </location>
</feature>
<dbReference type="RefSeq" id="WP_211365986.1">
    <property type="nucleotide sequence ID" value="NZ_BAAAFY010000001.1"/>
</dbReference>
<dbReference type="AlphaFoldDB" id="A0A562TD50"/>
<evidence type="ECO:0000256" key="1">
    <source>
        <dbReference type="ARBA" id="ARBA00022475"/>
    </source>
</evidence>
<evidence type="ECO:0000256" key="3">
    <source>
        <dbReference type="ARBA" id="ARBA00022723"/>
    </source>
</evidence>
<dbReference type="InterPro" id="IPR004843">
    <property type="entry name" value="Calcineurin-like_PHP"/>
</dbReference>
<evidence type="ECO:0000256" key="5">
    <source>
        <dbReference type="ARBA" id="ARBA00023136"/>
    </source>
</evidence>
<evidence type="ECO:0000259" key="7">
    <source>
        <dbReference type="Pfam" id="PF00149"/>
    </source>
</evidence>
<dbReference type="Gene3D" id="3.60.21.10">
    <property type="match status" value="1"/>
</dbReference>
<dbReference type="InterPro" id="IPR029052">
    <property type="entry name" value="Metallo-depent_PP-like"/>
</dbReference>
<dbReference type="GO" id="GO:0046872">
    <property type="term" value="F:metal ion binding"/>
    <property type="evidence" value="ECO:0007669"/>
    <property type="project" value="UniProtKB-KW"/>
</dbReference>
<keyword evidence="2" id="KW-0997">Cell inner membrane</keyword>
<evidence type="ECO:0000256" key="2">
    <source>
        <dbReference type="ARBA" id="ARBA00022519"/>
    </source>
</evidence>
<dbReference type="Pfam" id="PF00149">
    <property type="entry name" value="Metallophos"/>
    <property type="match status" value="1"/>
</dbReference>
<name>A0A562TD50_CHIJA</name>
<sequence>MHQIEVPAGKRIYFASDFHLGAPDATASRERERRIVRWLKEIEQDAHHIFLVGDIFDFWFEYKEVIPKGYVRLLGKLADLSDRGIGISVFIGNHDMWMNGYFENELNIPVYFEPQTYTIGGRRFYIGHGDGLGPGDHGYKFLKKVFRNPVCRWLFALLHPSWGIALANYFSRKSRAATGMELEQFLGEENEWLAIYCKEILQQEHFDYFIFGHRHLPLDLPVGPGSRYINLGDWLNYFTYAVFDGQTLELKKYSD</sequence>
<keyword evidence="9" id="KW-1185">Reference proteome</keyword>
<accession>A0A562TD50</accession>
<dbReference type="PANTHER" id="PTHR34990:SF1">
    <property type="entry name" value="UDP-2,3-DIACYLGLUCOSAMINE HYDROLASE"/>
    <property type="match status" value="1"/>
</dbReference>
<protein>
    <submittedName>
        <fullName evidence="8">UDP-2,3-diacylglucosamine hydrolase</fullName>
    </submittedName>
</protein>
<evidence type="ECO:0000256" key="4">
    <source>
        <dbReference type="ARBA" id="ARBA00022801"/>
    </source>
</evidence>
<dbReference type="CDD" id="cd07398">
    <property type="entry name" value="MPP_YbbF-LpxH"/>
    <property type="match status" value="1"/>
</dbReference>
<gene>
    <name evidence="8" type="ORF">LX66_0784</name>
</gene>
<keyword evidence="1" id="KW-1003">Cell membrane</keyword>
<dbReference type="PANTHER" id="PTHR34990">
    <property type="entry name" value="UDP-2,3-DIACYLGLUCOSAMINE HYDROLASE-RELATED"/>
    <property type="match status" value="1"/>
</dbReference>
<dbReference type="GO" id="GO:0016020">
    <property type="term" value="C:membrane"/>
    <property type="evidence" value="ECO:0007669"/>
    <property type="project" value="GOC"/>
</dbReference>
<evidence type="ECO:0000256" key="6">
    <source>
        <dbReference type="ARBA" id="ARBA00023211"/>
    </source>
</evidence>
<keyword evidence="4 8" id="KW-0378">Hydrolase</keyword>
<dbReference type="InterPro" id="IPR043461">
    <property type="entry name" value="LpxH-like"/>
</dbReference>
<dbReference type="Proteomes" id="UP000316778">
    <property type="component" value="Unassembled WGS sequence"/>
</dbReference>
<dbReference type="GO" id="GO:0009245">
    <property type="term" value="P:lipid A biosynthetic process"/>
    <property type="evidence" value="ECO:0007669"/>
    <property type="project" value="TreeGrafter"/>
</dbReference>